<evidence type="ECO:0000313" key="3">
    <source>
        <dbReference type="Proteomes" id="UP000183557"/>
    </source>
</evidence>
<dbReference type="RefSeq" id="WP_244151488.1">
    <property type="nucleotide sequence ID" value="NZ_FOSB01000002.1"/>
</dbReference>
<dbReference type="EMBL" id="FOSB01000002">
    <property type="protein sequence ID" value="SFJ43103.1"/>
    <property type="molecule type" value="Genomic_DNA"/>
</dbReference>
<accession>A0A1I3R927</accession>
<evidence type="ECO:0000313" key="2">
    <source>
        <dbReference type="EMBL" id="SFJ43103.1"/>
    </source>
</evidence>
<keyword evidence="3" id="KW-1185">Reference proteome</keyword>
<evidence type="ECO:0000256" key="1">
    <source>
        <dbReference type="SAM" id="Phobius"/>
    </source>
</evidence>
<organism evidence="2 3">
    <name type="scientific">Halobacillus dabanensis</name>
    <dbReference type="NCBI Taxonomy" id="240302"/>
    <lineage>
        <taxon>Bacteria</taxon>
        <taxon>Bacillati</taxon>
        <taxon>Bacillota</taxon>
        <taxon>Bacilli</taxon>
        <taxon>Bacillales</taxon>
        <taxon>Bacillaceae</taxon>
        <taxon>Halobacillus</taxon>
    </lineage>
</organism>
<sequence length="60" mass="6696">MRKRCVSMTFTVIMLVCIAIVIGIAAMFGMAVSKGYDYKHTVDPLPDEDHPKDVHKKAES</sequence>
<dbReference type="InterPro" id="IPR047753">
    <property type="entry name" value="YtzI-like"/>
</dbReference>
<dbReference type="Proteomes" id="UP000183557">
    <property type="component" value="Unassembled WGS sequence"/>
</dbReference>
<gene>
    <name evidence="2" type="ORF">SAMN04487936_102140</name>
</gene>
<protein>
    <submittedName>
        <fullName evidence="2">Tumour necrosis factor receptor superfamily member 19</fullName>
    </submittedName>
</protein>
<name>A0A1I3R927_HALDA</name>
<proteinExistence type="predicted"/>
<reference evidence="3" key="1">
    <citation type="submission" date="2016-10" db="EMBL/GenBank/DDBJ databases">
        <authorList>
            <person name="Varghese N."/>
            <person name="Submissions S."/>
        </authorList>
    </citation>
    <scope>NUCLEOTIDE SEQUENCE [LARGE SCALE GENOMIC DNA]</scope>
    <source>
        <strain evidence="3">CGMCC 1.3704</strain>
    </source>
</reference>
<keyword evidence="1" id="KW-1133">Transmembrane helix</keyword>
<dbReference type="NCBIfam" id="NF033232">
    <property type="entry name" value="small_YtzI"/>
    <property type="match status" value="1"/>
</dbReference>
<keyword evidence="1" id="KW-0812">Transmembrane</keyword>
<feature type="transmembrane region" description="Helical" evidence="1">
    <location>
        <begin position="12"/>
        <end position="32"/>
    </location>
</feature>
<dbReference type="STRING" id="240302.BN982_01565"/>
<keyword evidence="2" id="KW-0675">Receptor</keyword>
<keyword evidence="1" id="KW-0472">Membrane</keyword>
<dbReference type="AlphaFoldDB" id="A0A1I3R927"/>